<evidence type="ECO:0000256" key="9">
    <source>
        <dbReference type="ARBA" id="ARBA00023268"/>
    </source>
</evidence>
<dbReference type="InterPro" id="IPR001264">
    <property type="entry name" value="Glyco_trans_51"/>
</dbReference>
<feature type="domain" description="Penicillin-binding C-terminal" evidence="14">
    <location>
        <begin position="644"/>
        <end position="722"/>
    </location>
</feature>
<evidence type="ECO:0000256" key="11">
    <source>
        <dbReference type="ARBA" id="ARBA00049902"/>
    </source>
</evidence>
<evidence type="ECO:0000256" key="10">
    <source>
        <dbReference type="ARBA" id="ARBA00044770"/>
    </source>
</evidence>
<accession>A0A849P2U2</accession>
<dbReference type="GO" id="GO:0009252">
    <property type="term" value="P:peptidoglycan biosynthetic process"/>
    <property type="evidence" value="ECO:0007669"/>
    <property type="project" value="UniProtKB-UniPathway"/>
</dbReference>
<evidence type="ECO:0000259" key="13">
    <source>
        <dbReference type="Pfam" id="PF00912"/>
    </source>
</evidence>
<evidence type="ECO:0000256" key="7">
    <source>
        <dbReference type="ARBA" id="ARBA00022679"/>
    </source>
</evidence>
<dbReference type="GO" id="GO:0008658">
    <property type="term" value="F:penicillin binding"/>
    <property type="evidence" value="ECO:0007669"/>
    <property type="project" value="InterPro"/>
</dbReference>
<dbReference type="UniPathway" id="UPA00219"/>
<dbReference type="Proteomes" id="UP000537862">
    <property type="component" value="Unassembled WGS sequence"/>
</dbReference>
<comment type="similarity">
    <text evidence="3">In the N-terminal section; belongs to the glycosyltransferase 51 family.</text>
</comment>
<dbReference type="Gene3D" id="1.10.3810.10">
    <property type="entry name" value="Biosynthetic peptidoglycan transglycosylase-like"/>
    <property type="match status" value="1"/>
</dbReference>
<keyword evidence="9" id="KW-0511">Multifunctional enzyme</keyword>
<dbReference type="InterPro" id="IPR050396">
    <property type="entry name" value="Glycosyltr_51/Transpeptidase"/>
</dbReference>
<evidence type="ECO:0000256" key="4">
    <source>
        <dbReference type="ARBA" id="ARBA00022645"/>
    </source>
</evidence>
<dbReference type="RefSeq" id="WP_171679650.1">
    <property type="nucleotide sequence ID" value="NZ_JABGBN010000001.1"/>
</dbReference>
<evidence type="ECO:0000256" key="3">
    <source>
        <dbReference type="ARBA" id="ARBA00007739"/>
    </source>
</evidence>
<comment type="similarity">
    <text evidence="2">In the C-terminal section; belongs to the transpeptidase family.</text>
</comment>
<dbReference type="PANTHER" id="PTHR32282">
    <property type="entry name" value="BINDING PROTEIN TRANSPEPTIDASE, PUTATIVE-RELATED"/>
    <property type="match status" value="1"/>
</dbReference>
<evidence type="ECO:0000259" key="14">
    <source>
        <dbReference type="Pfam" id="PF06832"/>
    </source>
</evidence>
<dbReference type="Gene3D" id="3.40.710.10">
    <property type="entry name" value="DD-peptidase/beta-lactamase superfamily"/>
    <property type="match status" value="1"/>
</dbReference>
<reference evidence="15 16" key="1">
    <citation type="submission" date="2020-05" db="EMBL/GenBank/DDBJ databases">
        <authorList>
            <person name="Niu N."/>
        </authorList>
    </citation>
    <scope>NUCLEOTIDE SEQUENCE [LARGE SCALE GENOMIC DNA]</scope>
    <source>
        <strain evidence="15 16">3340-03</strain>
    </source>
</reference>
<comment type="caution">
    <text evidence="15">The sequence shown here is derived from an EMBL/GenBank/DDBJ whole genome shotgun (WGS) entry which is preliminary data.</text>
</comment>
<dbReference type="InterPro" id="IPR036950">
    <property type="entry name" value="PBP_transglycosylase"/>
</dbReference>
<keyword evidence="6" id="KW-0328">Glycosyltransferase</keyword>
<dbReference type="InterPro" id="IPR011815">
    <property type="entry name" value="PBP_1c"/>
</dbReference>
<evidence type="ECO:0000313" key="15">
    <source>
        <dbReference type="EMBL" id="NOL50971.1"/>
    </source>
</evidence>
<evidence type="ECO:0000313" key="16">
    <source>
        <dbReference type="Proteomes" id="UP000537862"/>
    </source>
</evidence>
<organism evidence="15 16">
    <name type="scientific">Pelistega suis</name>
    <dbReference type="NCBI Taxonomy" id="1631957"/>
    <lineage>
        <taxon>Bacteria</taxon>
        <taxon>Pseudomonadati</taxon>
        <taxon>Pseudomonadota</taxon>
        <taxon>Betaproteobacteria</taxon>
        <taxon>Burkholderiales</taxon>
        <taxon>Alcaligenaceae</taxon>
        <taxon>Pelistega</taxon>
    </lineage>
</organism>
<dbReference type="EMBL" id="JABGBN010000001">
    <property type="protein sequence ID" value="NOL50971.1"/>
    <property type="molecule type" value="Genomic_DNA"/>
</dbReference>
<name>A0A849P2U2_9BURK</name>
<dbReference type="NCBIfam" id="TIGR02073">
    <property type="entry name" value="PBP_1c"/>
    <property type="match status" value="1"/>
</dbReference>
<dbReference type="InterPro" id="IPR009647">
    <property type="entry name" value="PBP_C"/>
</dbReference>
<dbReference type="GO" id="GO:0004180">
    <property type="term" value="F:carboxypeptidase activity"/>
    <property type="evidence" value="ECO:0007669"/>
    <property type="project" value="UniProtKB-KW"/>
</dbReference>
<evidence type="ECO:0000256" key="5">
    <source>
        <dbReference type="ARBA" id="ARBA00022670"/>
    </source>
</evidence>
<dbReference type="Pfam" id="PF00905">
    <property type="entry name" value="Transpeptidase"/>
    <property type="match status" value="1"/>
</dbReference>
<keyword evidence="4" id="KW-0121">Carboxypeptidase</keyword>
<evidence type="ECO:0000256" key="8">
    <source>
        <dbReference type="ARBA" id="ARBA00022801"/>
    </source>
</evidence>
<dbReference type="InterPro" id="IPR001460">
    <property type="entry name" value="PCN-bd_Tpept"/>
</dbReference>
<dbReference type="GO" id="GO:0006508">
    <property type="term" value="P:proteolysis"/>
    <property type="evidence" value="ECO:0007669"/>
    <property type="project" value="UniProtKB-KW"/>
</dbReference>
<evidence type="ECO:0000256" key="1">
    <source>
        <dbReference type="ARBA" id="ARBA00004752"/>
    </source>
</evidence>
<dbReference type="Pfam" id="PF00912">
    <property type="entry name" value="Transgly"/>
    <property type="match status" value="1"/>
</dbReference>
<comment type="catalytic activity">
    <reaction evidence="11">
        <text>[GlcNAc-(1-&gt;4)-Mur2Ac(oyl-L-Ala-gamma-D-Glu-L-Lys-D-Ala-D-Ala)](n)-di-trans,octa-cis-undecaprenyl diphosphate + beta-D-GlcNAc-(1-&gt;4)-Mur2Ac(oyl-L-Ala-gamma-D-Glu-L-Lys-D-Ala-D-Ala)-di-trans,octa-cis-undecaprenyl diphosphate = [GlcNAc-(1-&gt;4)-Mur2Ac(oyl-L-Ala-gamma-D-Glu-L-Lys-D-Ala-D-Ala)](n+1)-di-trans,octa-cis-undecaprenyl diphosphate + di-trans,octa-cis-undecaprenyl diphosphate + H(+)</text>
        <dbReference type="Rhea" id="RHEA:23708"/>
        <dbReference type="Rhea" id="RHEA-COMP:9602"/>
        <dbReference type="Rhea" id="RHEA-COMP:9603"/>
        <dbReference type="ChEBI" id="CHEBI:15378"/>
        <dbReference type="ChEBI" id="CHEBI:58405"/>
        <dbReference type="ChEBI" id="CHEBI:60033"/>
        <dbReference type="ChEBI" id="CHEBI:78435"/>
        <dbReference type="EC" id="2.4.99.28"/>
    </reaction>
</comment>
<feature type="domain" description="Glycosyl transferase family 51" evidence="13">
    <location>
        <begin position="55"/>
        <end position="212"/>
    </location>
</feature>
<evidence type="ECO:0000256" key="2">
    <source>
        <dbReference type="ARBA" id="ARBA00007090"/>
    </source>
</evidence>
<keyword evidence="8" id="KW-0378">Hydrolase</keyword>
<dbReference type="InterPro" id="IPR023346">
    <property type="entry name" value="Lysozyme-like_dom_sf"/>
</dbReference>
<keyword evidence="16" id="KW-1185">Reference proteome</keyword>
<dbReference type="PANTHER" id="PTHR32282:SF15">
    <property type="entry name" value="PENICILLIN-BINDING PROTEIN 1C"/>
    <property type="match status" value="1"/>
</dbReference>
<sequence>MMKQRLSIFLGIVLVIALLCRWVISTITLPSFIEIKQQSAASYIQILARDGTPLERIRANFNQRRLEWTALEQFSSAIQEMILRSEDKRFYQHSGVDWLALGNAVVGQVQGEATRGASTISMQVVGMLVPELQRQQGSRRYAQKIQQMFYAMALEGQWSKQQILEAYLNLVPLRGELVGIPAGAQGFFQKYPEALNMRESALLAAMLRAPNADVDKLVQRSCALIKPDGCEYLDRFVSNAVKQRHSQWVDSPTDAPHLARRLISQYRAQYLHIPENLPSTIDASLQRFVQERIHSRLVELFAERVSDAAVVVLDNNSGEVLAYVGSSGQLSTAIDVDHANALRQAGSTLKPFVYAYAFDKKRLTAASLLNDDVLSLPVETGLYIPQNYDRGFKGWVSVRTALASSLNIPAVQALTMLDIEAMRDVLVSLGLPLNETGEFYGYSLALGSADVTLLSLTNAYRALANGGQYRPVSWLPIKNTDLSIDNQSSASAVKQVLSPESSWIIGDILSDRQARALTFGLDSALSTPFWTAVKTGTSKDMRDNWTVGWSSHYTVGVWVGNSAGESMRHISGVSGAAPIWHDIMQYLHRELPSMQKDRPSEVLAQRIDYEPRVEPSRTEYFLDKTAMKTIRLVGSDVVDSASFISEPTQGTIIALDPDIPKERQLVKFEAKQLNHQVANDVYWVLNGETLGGQNPFFWPARVGRYTLSLYHKNGRKLDEIRFQVRGIR</sequence>
<keyword evidence="5" id="KW-0645">Protease</keyword>
<dbReference type="SUPFAM" id="SSF53955">
    <property type="entry name" value="Lysozyme-like"/>
    <property type="match status" value="1"/>
</dbReference>
<evidence type="ECO:0000259" key="12">
    <source>
        <dbReference type="Pfam" id="PF00905"/>
    </source>
</evidence>
<dbReference type="GO" id="GO:0030288">
    <property type="term" value="C:outer membrane-bounded periplasmic space"/>
    <property type="evidence" value="ECO:0007669"/>
    <property type="project" value="TreeGrafter"/>
</dbReference>
<dbReference type="AlphaFoldDB" id="A0A849P2U2"/>
<proteinExistence type="inferred from homology"/>
<gene>
    <name evidence="15" type="primary">pbpC</name>
    <name evidence="15" type="ORF">HKX39_02100</name>
</gene>
<evidence type="ECO:0000256" key="6">
    <source>
        <dbReference type="ARBA" id="ARBA00022676"/>
    </source>
</evidence>
<dbReference type="Pfam" id="PF06832">
    <property type="entry name" value="BiPBP_C"/>
    <property type="match status" value="1"/>
</dbReference>
<protein>
    <recommendedName>
        <fullName evidence="10">peptidoglycan glycosyltransferase</fullName>
        <ecNumber evidence="10">2.4.99.28</ecNumber>
    </recommendedName>
</protein>
<dbReference type="EC" id="2.4.99.28" evidence="10"/>
<keyword evidence="7" id="KW-0808">Transferase</keyword>
<feature type="domain" description="Penicillin-binding protein transpeptidase" evidence="12">
    <location>
        <begin position="309"/>
        <end position="584"/>
    </location>
</feature>
<comment type="pathway">
    <text evidence="1">Cell wall biogenesis; peptidoglycan biosynthesis.</text>
</comment>
<dbReference type="InterPro" id="IPR012338">
    <property type="entry name" value="Beta-lactam/transpept-like"/>
</dbReference>
<dbReference type="SUPFAM" id="SSF56601">
    <property type="entry name" value="beta-lactamase/transpeptidase-like"/>
    <property type="match status" value="1"/>
</dbReference>
<dbReference type="GO" id="GO:0008955">
    <property type="term" value="F:peptidoglycan glycosyltransferase activity"/>
    <property type="evidence" value="ECO:0007669"/>
    <property type="project" value="UniProtKB-EC"/>
</dbReference>